<reference evidence="2" key="1">
    <citation type="submission" date="2021-10" db="EMBL/GenBank/DDBJ databases">
        <title>The complete genome sequence of Leeia sp. TBRC 13508.</title>
        <authorList>
            <person name="Charoenyingcharoen P."/>
            <person name="Yukphan P."/>
        </authorList>
    </citation>
    <scope>NUCLEOTIDE SEQUENCE</scope>
    <source>
        <strain evidence="2">TBRC 13508</strain>
    </source>
</reference>
<proteinExistence type="predicted"/>
<dbReference type="Pfam" id="PF04940">
    <property type="entry name" value="BLUF"/>
    <property type="match status" value="1"/>
</dbReference>
<organism evidence="2 3">
    <name type="scientific">Leeia speluncae</name>
    <dbReference type="NCBI Taxonomy" id="2884804"/>
    <lineage>
        <taxon>Bacteria</taxon>
        <taxon>Pseudomonadati</taxon>
        <taxon>Pseudomonadota</taxon>
        <taxon>Betaproteobacteria</taxon>
        <taxon>Neisseriales</taxon>
        <taxon>Leeiaceae</taxon>
        <taxon>Leeia</taxon>
    </lineage>
</organism>
<sequence length="150" mass="16923">MGSNPLLQLIYVSQASTDLTEEDLIQIIQTSVKNNQQKELTGMLLLFEGTFMQLLEGTADKLEETLKTIENDPRHHSLVVYFRSHITAREFADWHMGFKHLDHSDIEKLPGYLPAFDDGFDLRKVAVNPQDGVALFKAIAQEHIGQSPSS</sequence>
<dbReference type="RefSeq" id="WP_227181135.1">
    <property type="nucleotide sequence ID" value="NZ_JAJBZT010000006.1"/>
</dbReference>
<protein>
    <submittedName>
        <fullName evidence="2">BLUF domain-containing protein</fullName>
    </submittedName>
</protein>
<accession>A0ABS8D807</accession>
<gene>
    <name evidence="2" type="ORF">LIN78_12290</name>
</gene>
<comment type="caution">
    <text evidence="2">The sequence shown here is derived from an EMBL/GenBank/DDBJ whole genome shotgun (WGS) entry which is preliminary data.</text>
</comment>
<dbReference type="Gene3D" id="3.30.70.100">
    <property type="match status" value="1"/>
</dbReference>
<dbReference type="EMBL" id="JAJBZT010000006">
    <property type="protein sequence ID" value="MCB6184324.1"/>
    <property type="molecule type" value="Genomic_DNA"/>
</dbReference>
<dbReference type="InterPro" id="IPR036046">
    <property type="entry name" value="Acylphosphatase-like_dom_sf"/>
</dbReference>
<name>A0ABS8D807_9NEIS</name>
<dbReference type="SUPFAM" id="SSF54975">
    <property type="entry name" value="Acylphosphatase/BLUF domain-like"/>
    <property type="match status" value="1"/>
</dbReference>
<evidence type="ECO:0000259" key="1">
    <source>
        <dbReference type="PROSITE" id="PS50925"/>
    </source>
</evidence>
<evidence type="ECO:0000313" key="3">
    <source>
        <dbReference type="Proteomes" id="UP001165395"/>
    </source>
</evidence>
<evidence type="ECO:0000313" key="2">
    <source>
        <dbReference type="EMBL" id="MCB6184324.1"/>
    </source>
</evidence>
<dbReference type="SMART" id="SM01034">
    <property type="entry name" value="BLUF"/>
    <property type="match status" value="1"/>
</dbReference>
<dbReference type="InterPro" id="IPR007024">
    <property type="entry name" value="BLUF_domain"/>
</dbReference>
<feature type="domain" description="BLUF" evidence="1">
    <location>
        <begin position="6"/>
        <end position="97"/>
    </location>
</feature>
<dbReference type="Proteomes" id="UP001165395">
    <property type="component" value="Unassembled WGS sequence"/>
</dbReference>
<keyword evidence="3" id="KW-1185">Reference proteome</keyword>
<dbReference type="PROSITE" id="PS50925">
    <property type="entry name" value="BLUF"/>
    <property type="match status" value="1"/>
</dbReference>